<organism evidence="4 5">
    <name type="scientific">Babjeviella inositovora NRRL Y-12698</name>
    <dbReference type="NCBI Taxonomy" id="984486"/>
    <lineage>
        <taxon>Eukaryota</taxon>
        <taxon>Fungi</taxon>
        <taxon>Dikarya</taxon>
        <taxon>Ascomycota</taxon>
        <taxon>Saccharomycotina</taxon>
        <taxon>Pichiomycetes</taxon>
        <taxon>Serinales incertae sedis</taxon>
        <taxon>Babjeviella</taxon>
    </lineage>
</organism>
<evidence type="ECO:0000313" key="5">
    <source>
        <dbReference type="Proteomes" id="UP000094336"/>
    </source>
</evidence>
<dbReference type="EMBL" id="KV454439">
    <property type="protein sequence ID" value="ODQ77739.1"/>
    <property type="molecule type" value="Genomic_DNA"/>
</dbReference>
<dbReference type="OrthoDB" id="3180714at2759"/>
<dbReference type="GO" id="GO:0005777">
    <property type="term" value="C:peroxisome"/>
    <property type="evidence" value="ECO:0007669"/>
    <property type="project" value="EnsemblFungi"/>
</dbReference>
<dbReference type="GO" id="GO:0005634">
    <property type="term" value="C:nucleus"/>
    <property type="evidence" value="ECO:0007669"/>
    <property type="project" value="TreeGrafter"/>
</dbReference>
<dbReference type="GO" id="GO:0052717">
    <property type="term" value="F:tRNA-specific adenosine-34 deaminase activity"/>
    <property type="evidence" value="ECO:0007669"/>
    <property type="project" value="TreeGrafter"/>
</dbReference>
<dbReference type="PANTHER" id="PTHR11079:SF156">
    <property type="entry name" value="INACTIVE TRNA-SPECIFIC ADENOSINE DEAMINASE-LIKE PROTEIN 3-RELATED"/>
    <property type="match status" value="1"/>
</dbReference>
<evidence type="ECO:0000313" key="4">
    <source>
        <dbReference type="EMBL" id="ODQ77739.1"/>
    </source>
</evidence>
<name>A0A1E3QJ82_9ASCO</name>
<dbReference type="CDD" id="cd01285">
    <property type="entry name" value="nucleoside_deaminase"/>
    <property type="match status" value="1"/>
</dbReference>
<dbReference type="Gene3D" id="3.40.140.10">
    <property type="entry name" value="Cytidine Deaminase, domain 2"/>
    <property type="match status" value="1"/>
</dbReference>
<gene>
    <name evidence="4" type="ORF">BABINDRAFT_169042</name>
</gene>
<dbReference type="STRING" id="984486.A0A1E3QJ82"/>
<evidence type="ECO:0000256" key="1">
    <source>
        <dbReference type="ARBA" id="ARBA00022694"/>
    </source>
</evidence>
<dbReference type="InterPro" id="IPR002125">
    <property type="entry name" value="CMP_dCMP_dom"/>
</dbReference>
<evidence type="ECO:0000259" key="3">
    <source>
        <dbReference type="PROSITE" id="PS51747"/>
    </source>
</evidence>
<comment type="similarity">
    <text evidence="2">Belongs to the cytidine and deoxycytidylate deaminase family. ADAT3 subfamily.</text>
</comment>
<dbReference type="GeneID" id="30148480"/>
<protein>
    <recommendedName>
        <fullName evidence="3">CMP/dCMP-type deaminase domain-containing protein</fullName>
    </recommendedName>
</protein>
<keyword evidence="1" id="KW-0819">tRNA processing</keyword>
<feature type="domain" description="CMP/dCMP-type deaminase" evidence="3">
    <location>
        <begin position="164"/>
        <end position="286"/>
    </location>
</feature>
<dbReference type="AlphaFoldDB" id="A0A1E3QJ82"/>
<dbReference type="GO" id="GO:0002100">
    <property type="term" value="P:tRNA wobble adenosine to inosine editing"/>
    <property type="evidence" value="ECO:0007669"/>
    <property type="project" value="EnsemblFungi"/>
</dbReference>
<keyword evidence="5" id="KW-1185">Reference proteome</keyword>
<evidence type="ECO:0000256" key="2">
    <source>
        <dbReference type="ARBA" id="ARBA00038160"/>
    </source>
</evidence>
<sequence>MAKYKSPHKIDEDECTIDGTFKQIKGSNNTSDSVLELTDVWSCLVNPRDSKTVLSDIKENINVSEDVDLHHLKRVQKTTHPTTHDQILQVVICGSQLFSDPSEIVARVFKKSGDNVSCFQLVKVPLHPPSTREIMLEWSERYWPLVWKGNPNNQYLASVRLHTARETENLRKLVKLLENVTPGHVSVATMVTDPKTNKVLTWSLDERCRSVNPLDHSIMRCIQNVASVEKTTRNEGSEEREKNYLCLDLQFYTTHEPCVMCCMALVHSRIGQLFFLKPSLGRGGLLDPELGIHQHKYLNWRFEAWQWVKESEKLADQVPELGEIEA</sequence>
<dbReference type="PANTHER" id="PTHR11079">
    <property type="entry name" value="CYTOSINE DEAMINASE FAMILY MEMBER"/>
    <property type="match status" value="1"/>
</dbReference>
<dbReference type="PROSITE" id="PS51747">
    <property type="entry name" value="CYT_DCMP_DEAMINASES_2"/>
    <property type="match status" value="1"/>
</dbReference>
<reference evidence="5" key="1">
    <citation type="submission" date="2016-05" db="EMBL/GenBank/DDBJ databases">
        <title>Comparative genomics of biotechnologically important yeasts.</title>
        <authorList>
            <consortium name="DOE Joint Genome Institute"/>
            <person name="Riley R."/>
            <person name="Haridas S."/>
            <person name="Wolfe K.H."/>
            <person name="Lopes M.R."/>
            <person name="Hittinger C.T."/>
            <person name="Goker M."/>
            <person name="Salamov A."/>
            <person name="Wisecaver J."/>
            <person name="Long T.M."/>
            <person name="Aerts A.L."/>
            <person name="Barry K."/>
            <person name="Choi C."/>
            <person name="Clum A."/>
            <person name="Coughlan A.Y."/>
            <person name="Deshpande S."/>
            <person name="Douglass A.P."/>
            <person name="Hanson S.J."/>
            <person name="Klenk H.-P."/>
            <person name="Labutti K."/>
            <person name="Lapidus A."/>
            <person name="Lindquist E."/>
            <person name="Lipzen A."/>
            <person name="Meier-Kolthoff J.P."/>
            <person name="Ohm R.A."/>
            <person name="Otillar R.P."/>
            <person name="Pangilinan J."/>
            <person name="Peng Y."/>
            <person name="Rokas A."/>
            <person name="Rosa C.A."/>
            <person name="Scheuner C."/>
            <person name="Sibirny A.A."/>
            <person name="Slot J.C."/>
            <person name="Stielow J.B."/>
            <person name="Sun H."/>
            <person name="Kurtzman C.P."/>
            <person name="Blackwell M."/>
            <person name="Grigoriev I.V."/>
            <person name="Jeffries T.W."/>
        </authorList>
    </citation>
    <scope>NUCLEOTIDE SEQUENCE [LARGE SCALE GENOMIC DNA]</scope>
    <source>
        <strain evidence="5">NRRL Y-12698</strain>
    </source>
</reference>
<dbReference type="SUPFAM" id="SSF53927">
    <property type="entry name" value="Cytidine deaminase-like"/>
    <property type="match status" value="1"/>
</dbReference>
<dbReference type="InterPro" id="IPR016193">
    <property type="entry name" value="Cytidine_deaminase-like"/>
</dbReference>
<proteinExistence type="inferred from homology"/>
<dbReference type="Proteomes" id="UP000094336">
    <property type="component" value="Unassembled WGS sequence"/>
</dbReference>
<accession>A0A1E3QJ82</accession>
<dbReference type="Pfam" id="PF00383">
    <property type="entry name" value="dCMP_cyt_deam_1"/>
    <property type="match status" value="1"/>
</dbReference>
<dbReference type="RefSeq" id="XP_018983067.1">
    <property type="nucleotide sequence ID" value="XM_019130627.1"/>
</dbReference>
<dbReference type="GO" id="GO:0052718">
    <property type="term" value="C:tRNA-specific adenosine-34 deaminase complex"/>
    <property type="evidence" value="ECO:0007669"/>
    <property type="project" value="EnsemblFungi"/>
</dbReference>